<evidence type="ECO:0000313" key="2">
    <source>
        <dbReference type="Proteomes" id="UP000189674"/>
    </source>
</evidence>
<evidence type="ECO:0000313" key="1">
    <source>
        <dbReference type="EMBL" id="AQT69966.1"/>
    </source>
</evidence>
<dbReference type="RefSeq" id="WP_169853266.1">
    <property type="nucleotide sequence ID" value="NZ_CP019791.1"/>
</dbReference>
<protein>
    <submittedName>
        <fullName evidence="1">Uncharacterized protein</fullName>
    </submittedName>
</protein>
<dbReference type="Proteomes" id="UP000189674">
    <property type="component" value="Chromosome"/>
</dbReference>
<keyword evidence="2" id="KW-1185">Reference proteome</keyword>
<dbReference type="EMBL" id="CP019791">
    <property type="protein sequence ID" value="AQT69966.1"/>
    <property type="molecule type" value="Genomic_DNA"/>
</dbReference>
<gene>
    <name evidence="1" type="ORF">STSP2_03166</name>
</gene>
<dbReference type="KEGG" id="alus:STSP2_03166"/>
<proteinExistence type="predicted"/>
<reference evidence="2" key="1">
    <citation type="submission" date="2017-02" db="EMBL/GenBank/DDBJ databases">
        <title>Comparative genomics and description of representatives of a novel lineage of planctomycetes thriving in anoxic sediments.</title>
        <authorList>
            <person name="Spring S."/>
            <person name="Bunk B."/>
            <person name="Sproer C."/>
        </authorList>
    </citation>
    <scope>NUCLEOTIDE SEQUENCE [LARGE SCALE GENOMIC DNA]</scope>
    <source>
        <strain evidence="2">ST-NAGAB-D1</strain>
    </source>
</reference>
<dbReference type="STRING" id="1936003.STSP2_03166"/>
<organism evidence="1 2">
    <name type="scientific">Anaerohalosphaera lusitana</name>
    <dbReference type="NCBI Taxonomy" id="1936003"/>
    <lineage>
        <taxon>Bacteria</taxon>
        <taxon>Pseudomonadati</taxon>
        <taxon>Planctomycetota</taxon>
        <taxon>Phycisphaerae</taxon>
        <taxon>Sedimentisphaerales</taxon>
        <taxon>Anaerohalosphaeraceae</taxon>
        <taxon>Anaerohalosphaera</taxon>
    </lineage>
</organism>
<accession>A0A1U9NR21</accession>
<sequence>MSYTMHTLAGVKYDTTLIKGITAQTFSQQLVELLEGGNGSVDNGFSAVAGADPQLTFTTTAIKTALATLGDIDGKAIAASNFVMWFQAVTNGGTREGATSHIKGTAVQGLIIPQTLTLPHRGKATLQYLCIFVSSDGSTAPIAFTGSQSLDTGEGAADELYTLGACEINGTAVEAVQQAVIDFGITPWTEGGSGDKYRSFAAIGTRQPTITLETSQIGNITSDNWGILGAAQDETEGSESVINAAALTNGGTLAGTNVSFTVNRGRIQLEPISGSSGQRLGTSIKITPIYDGSNDVIAVGGLA</sequence>
<dbReference type="AlphaFoldDB" id="A0A1U9NR21"/>
<name>A0A1U9NR21_9BACT</name>